<keyword evidence="3" id="KW-1133">Transmembrane helix</keyword>
<feature type="transmembrane region" description="Helical" evidence="3">
    <location>
        <begin position="136"/>
        <end position="156"/>
    </location>
</feature>
<organism evidence="5 6">
    <name type="scientific">Qipengyuania marisflavi</name>
    <dbReference type="NCBI Taxonomy" id="2486356"/>
    <lineage>
        <taxon>Bacteria</taxon>
        <taxon>Pseudomonadati</taxon>
        <taxon>Pseudomonadota</taxon>
        <taxon>Alphaproteobacteria</taxon>
        <taxon>Sphingomonadales</taxon>
        <taxon>Erythrobacteraceae</taxon>
        <taxon>Qipengyuania</taxon>
    </lineage>
</organism>
<keyword evidence="3" id="KW-0472">Membrane</keyword>
<dbReference type="GO" id="GO:0052621">
    <property type="term" value="F:diguanylate cyclase activity"/>
    <property type="evidence" value="ECO:0007669"/>
    <property type="project" value="UniProtKB-EC"/>
</dbReference>
<evidence type="ECO:0000313" key="6">
    <source>
        <dbReference type="Proteomes" id="UP000309668"/>
    </source>
</evidence>
<dbReference type="OrthoDB" id="9812260at2"/>
<evidence type="ECO:0000313" key="5">
    <source>
        <dbReference type="EMBL" id="TMM50199.1"/>
    </source>
</evidence>
<feature type="domain" description="GGDEF" evidence="4">
    <location>
        <begin position="260"/>
        <end position="396"/>
    </location>
</feature>
<dbReference type="Proteomes" id="UP000309668">
    <property type="component" value="Unassembled WGS sequence"/>
</dbReference>
<evidence type="ECO:0000256" key="1">
    <source>
        <dbReference type="ARBA" id="ARBA00012528"/>
    </source>
</evidence>
<dbReference type="NCBIfam" id="TIGR00254">
    <property type="entry name" value="GGDEF"/>
    <property type="match status" value="1"/>
</dbReference>
<accession>A0A5S3P9L4</accession>
<dbReference type="InterPro" id="IPR043128">
    <property type="entry name" value="Rev_trsase/Diguanyl_cyclase"/>
</dbReference>
<dbReference type="EMBL" id="VCAO01000001">
    <property type="protein sequence ID" value="TMM50199.1"/>
    <property type="molecule type" value="Genomic_DNA"/>
</dbReference>
<protein>
    <recommendedName>
        <fullName evidence="1">diguanylate cyclase</fullName>
        <ecNumber evidence="1">2.7.7.65</ecNumber>
    </recommendedName>
</protein>
<dbReference type="InterPro" id="IPR000160">
    <property type="entry name" value="GGDEF_dom"/>
</dbReference>
<proteinExistence type="predicted"/>
<dbReference type="GO" id="GO:1902201">
    <property type="term" value="P:negative regulation of bacterial-type flagellum-dependent cell motility"/>
    <property type="evidence" value="ECO:0007669"/>
    <property type="project" value="TreeGrafter"/>
</dbReference>
<keyword evidence="6" id="KW-1185">Reference proteome</keyword>
<dbReference type="SUPFAM" id="SSF55073">
    <property type="entry name" value="Nucleotide cyclase"/>
    <property type="match status" value="1"/>
</dbReference>
<feature type="transmembrane region" description="Helical" evidence="3">
    <location>
        <begin position="163"/>
        <end position="196"/>
    </location>
</feature>
<dbReference type="PANTHER" id="PTHR45138:SF9">
    <property type="entry name" value="DIGUANYLATE CYCLASE DGCM-RELATED"/>
    <property type="match status" value="1"/>
</dbReference>
<dbReference type="RefSeq" id="WP_138615792.1">
    <property type="nucleotide sequence ID" value="NZ_VCAO01000001.1"/>
</dbReference>
<comment type="caution">
    <text evidence="5">The sequence shown here is derived from an EMBL/GenBank/DDBJ whole genome shotgun (WGS) entry which is preliminary data.</text>
</comment>
<gene>
    <name evidence="5" type="ORF">FEV51_03150</name>
</gene>
<feature type="transmembrane region" description="Helical" evidence="3">
    <location>
        <begin position="107"/>
        <end position="124"/>
    </location>
</feature>
<comment type="catalytic activity">
    <reaction evidence="2">
        <text>2 GTP = 3',3'-c-di-GMP + 2 diphosphate</text>
        <dbReference type="Rhea" id="RHEA:24898"/>
        <dbReference type="ChEBI" id="CHEBI:33019"/>
        <dbReference type="ChEBI" id="CHEBI:37565"/>
        <dbReference type="ChEBI" id="CHEBI:58805"/>
        <dbReference type="EC" id="2.7.7.65"/>
    </reaction>
</comment>
<dbReference type="AlphaFoldDB" id="A0A5S3P9L4"/>
<name>A0A5S3P9L4_9SPHN</name>
<keyword evidence="3" id="KW-0812">Transmembrane</keyword>
<dbReference type="SMART" id="SM00267">
    <property type="entry name" value="GGDEF"/>
    <property type="match status" value="1"/>
</dbReference>
<dbReference type="EC" id="2.7.7.65" evidence="1"/>
<dbReference type="InterPro" id="IPR050469">
    <property type="entry name" value="Diguanylate_Cyclase"/>
</dbReference>
<evidence type="ECO:0000256" key="3">
    <source>
        <dbReference type="SAM" id="Phobius"/>
    </source>
</evidence>
<dbReference type="GO" id="GO:0043709">
    <property type="term" value="P:cell adhesion involved in single-species biofilm formation"/>
    <property type="evidence" value="ECO:0007669"/>
    <property type="project" value="TreeGrafter"/>
</dbReference>
<dbReference type="PANTHER" id="PTHR45138">
    <property type="entry name" value="REGULATORY COMPONENTS OF SENSORY TRANSDUCTION SYSTEM"/>
    <property type="match status" value="1"/>
</dbReference>
<dbReference type="Pfam" id="PF00990">
    <property type="entry name" value="GGDEF"/>
    <property type="match status" value="1"/>
</dbReference>
<sequence>MDYPPAVPSERTDFDTYDGADLTSVADDYAVQREIVIAMLERERRALTSSLLALSLLAAAIAFLPDPLMMAGLLAARTASFLFTRHAASRLERKVKANQPLMRARGILFVAMAFTGITLGLLLVPQSHAAPPAAVAAIQLVVLVAVTLIAVTLAALPRSRDAMLVCFWLTACAIVMLTPEASTGLVAVVTMLVIGVRTYSANTGHHILSAATITVENRQLSEELAEALAHAEFLSWRDPLTGLFNRRKLFEVTQAERSVTPRYLLMIDLDKFKTINDQFGHAAGDHALIATADALRAWMDDLPRDDHLAFRLGGEEFLVIAKGLDDTSAALAAEALRFRLAAIGSEMTDYPDLQITASIGLAEWRFSEKLDDALLRADNACFEAKGRGRNQVKKAA</sequence>
<evidence type="ECO:0000259" key="4">
    <source>
        <dbReference type="PROSITE" id="PS50887"/>
    </source>
</evidence>
<dbReference type="PROSITE" id="PS50887">
    <property type="entry name" value="GGDEF"/>
    <property type="match status" value="1"/>
</dbReference>
<evidence type="ECO:0000256" key="2">
    <source>
        <dbReference type="ARBA" id="ARBA00034247"/>
    </source>
</evidence>
<dbReference type="GO" id="GO:0005886">
    <property type="term" value="C:plasma membrane"/>
    <property type="evidence" value="ECO:0007669"/>
    <property type="project" value="TreeGrafter"/>
</dbReference>
<reference evidence="5 6" key="1">
    <citation type="submission" date="2019-05" db="EMBL/GenBank/DDBJ databases">
        <title>Erythrobacter marisflavi sp. nov., isolated from isolated from water of an estuary environment.</title>
        <authorList>
            <person name="Yoon J.-H."/>
        </authorList>
    </citation>
    <scope>NUCLEOTIDE SEQUENCE [LARGE SCALE GENOMIC DNA]</scope>
    <source>
        <strain evidence="5 6">KEM-5</strain>
    </source>
</reference>
<dbReference type="InterPro" id="IPR029787">
    <property type="entry name" value="Nucleotide_cyclase"/>
</dbReference>
<dbReference type="Gene3D" id="3.30.70.270">
    <property type="match status" value="1"/>
</dbReference>
<dbReference type="CDD" id="cd01949">
    <property type="entry name" value="GGDEF"/>
    <property type="match status" value="1"/>
</dbReference>